<dbReference type="GO" id="GO:0008270">
    <property type="term" value="F:zinc ion binding"/>
    <property type="evidence" value="ECO:0007669"/>
    <property type="project" value="InterPro"/>
</dbReference>
<evidence type="ECO:0000256" key="6">
    <source>
        <dbReference type="ARBA" id="ARBA00022801"/>
    </source>
</evidence>
<feature type="compositionally biased region" description="Polar residues" evidence="8">
    <location>
        <begin position="112"/>
        <end position="123"/>
    </location>
</feature>
<feature type="compositionally biased region" description="Polar residues" evidence="8">
    <location>
        <begin position="296"/>
        <end position="310"/>
    </location>
</feature>
<evidence type="ECO:0000313" key="11">
    <source>
        <dbReference type="RefSeq" id="XP_031375718.1"/>
    </source>
</evidence>
<evidence type="ECO:0000256" key="1">
    <source>
        <dbReference type="ARBA" id="ARBA00022670"/>
    </source>
</evidence>
<feature type="compositionally biased region" description="Basic and acidic residues" evidence="8">
    <location>
        <begin position="137"/>
        <end position="150"/>
    </location>
</feature>
<dbReference type="GO" id="GO:0003964">
    <property type="term" value="F:RNA-directed DNA polymerase activity"/>
    <property type="evidence" value="ECO:0007669"/>
    <property type="project" value="UniProtKB-KW"/>
</dbReference>
<keyword evidence="3" id="KW-0548">Nucleotidyltransferase</keyword>
<dbReference type="PANTHER" id="PTHR35046">
    <property type="entry name" value="ZINC KNUCKLE (CCHC-TYPE) FAMILY PROTEIN"/>
    <property type="match status" value="1"/>
</dbReference>
<name>A0A6P8C2X6_PUNGR</name>
<dbReference type="InterPro" id="IPR036875">
    <property type="entry name" value="Znf_CCHC_sf"/>
</dbReference>
<protein>
    <submittedName>
        <fullName evidence="11">Uncharacterized protein LOC116190194</fullName>
    </submittedName>
</protein>
<dbReference type="FunFam" id="3.30.70.270:FF:000003">
    <property type="entry name" value="Transposon Ty3-G Gag-Pol polyprotein"/>
    <property type="match status" value="1"/>
</dbReference>
<keyword evidence="1" id="KW-0645">Protease</keyword>
<dbReference type="GO" id="GO:0008233">
    <property type="term" value="F:peptidase activity"/>
    <property type="evidence" value="ECO:0007669"/>
    <property type="project" value="UniProtKB-KW"/>
</dbReference>
<proteinExistence type="predicted"/>
<keyword evidence="4" id="KW-0540">Nuclease</keyword>
<feature type="domain" description="Reverse transcriptase" evidence="9">
    <location>
        <begin position="300"/>
        <end position="510"/>
    </location>
</feature>
<dbReference type="InterPro" id="IPR005162">
    <property type="entry name" value="Retrotrans_gag_dom"/>
</dbReference>
<dbReference type="CDD" id="cd09274">
    <property type="entry name" value="RNase_HI_RT_Ty3"/>
    <property type="match status" value="1"/>
</dbReference>
<dbReference type="Pfam" id="PF00078">
    <property type="entry name" value="RVT_1"/>
    <property type="match status" value="1"/>
</dbReference>
<reference evidence="11" key="2">
    <citation type="submission" date="2025-08" db="UniProtKB">
        <authorList>
            <consortium name="RefSeq"/>
        </authorList>
    </citation>
    <scope>IDENTIFICATION</scope>
    <source>
        <tissue evidence="11">Leaf</tissue>
    </source>
</reference>
<evidence type="ECO:0000256" key="2">
    <source>
        <dbReference type="ARBA" id="ARBA00022679"/>
    </source>
</evidence>
<dbReference type="GO" id="GO:0006508">
    <property type="term" value="P:proteolysis"/>
    <property type="evidence" value="ECO:0007669"/>
    <property type="project" value="UniProtKB-KW"/>
</dbReference>
<accession>A0A6P8C2X6</accession>
<dbReference type="InterPro" id="IPR000477">
    <property type="entry name" value="RT_dom"/>
</dbReference>
<dbReference type="OrthoDB" id="415724at2759"/>
<dbReference type="Gene3D" id="3.30.70.270">
    <property type="match status" value="1"/>
</dbReference>
<evidence type="ECO:0000256" key="5">
    <source>
        <dbReference type="ARBA" id="ARBA00022759"/>
    </source>
</evidence>
<dbReference type="GeneID" id="116190194"/>
<keyword evidence="6" id="KW-0378">Hydrolase</keyword>
<feature type="region of interest" description="Disordered" evidence="8">
    <location>
        <begin position="296"/>
        <end position="323"/>
    </location>
</feature>
<gene>
    <name evidence="11" type="primary">LOC116190194</name>
</gene>
<dbReference type="InterPro" id="IPR041373">
    <property type="entry name" value="RT_RNaseH"/>
</dbReference>
<dbReference type="GO" id="GO:0004519">
    <property type="term" value="F:endonuclease activity"/>
    <property type="evidence" value="ECO:0007669"/>
    <property type="project" value="UniProtKB-KW"/>
</dbReference>
<dbReference type="Pfam" id="PF03732">
    <property type="entry name" value="Retrotrans_gag"/>
    <property type="match status" value="1"/>
</dbReference>
<evidence type="ECO:0000256" key="4">
    <source>
        <dbReference type="ARBA" id="ARBA00022722"/>
    </source>
</evidence>
<dbReference type="Gene3D" id="3.10.10.10">
    <property type="entry name" value="HIV Type 1 Reverse Transcriptase, subunit A, domain 1"/>
    <property type="match status" value="2"/>
</dbReference>
<dbReference type="SUPFAM" id="SSF56672">
    <property type="entry name" value="DNA/RNA polymerases"/>
    <property type="match status" value="1"/>
</dbReference>
<dbReference type="PANTHER" id="PTHR35046:SF9">
    <property type="entry name" value="RNA-DIRECTED DNA POLYMERASE"/>
    <property type="match status" value="1"/>
</dbReference>
<feature type="non-terminal residue" evidence="11">
    <location>
        <position position="668"/>
    </location>
</feature>
<dbReference type="FunFam" id="3.10.20.370:FF:000001">
    <property type="entry name" value="Retrovirus-related Pol polyprotein from transposon 17.6-like protein"/>
    <property type="match status" value="1"/>
</dbReference>
<evidence type="ECO:0000256" key="7">
    <source>
        <dbReference type="ARBA" id="ARBA00022918"/>
    </source>
</evidence>
<keyword evidence="5" id="KW-0255">Endonuclease</keyword>
<dbReference type="SUPFAM" id="SSF57756">
    <property type="entry name" value="Retrovirus zinc finger-like domains"/>
    <property type="match status" value="1"/>
</dbReference>
<sequence length="668" mass="76667">MKRIIHRRFVPEYYKQDLFLKLQRIRQGGMSVEHYVMEFEMLSMRCEPSEPREQTIARFIGGLNKEIADVVELQPYVFLEDVITLASKVEKQRKRSKLNASRVLYPKPVAASSGSSSKWNAQQKVVGGSQRPQAEATKGKETHTDPQRPVRSPDIKCFKCLGLGYIASQCPNRRAMTIQSTQEIESEDEGVDEEVSGGAQGETVELNLATTKHPCPYKLRWLNDQGEVRVTQQVCTPFSIGKTYKDEVLCDVVPMSASHLLLGRPWRYDRRALHDGYKNTYSFTKDEKSIVLAPLTPQQVQKDQSPSANGSKKESLEATPEEQVSLPPRFMALLKESIDVFPEELPEGLPPIRGIEHQIDLVPGATLPNRPAYRCNPNEAKELQRQVNELLEKGYIDLKSGYHQIRMKEGDEWKTAFKTKHGLYEWMVMPFGLSNGPSTFMRLMNHVLREFIGHFVVVYFDDILVYSKTLDEHAEHLRRVFKILRREKLYGNMKRCRFCQDRVVFLGFVISQQGVEVDEEKVKAIREWPTPTTASEEKLCAAPILALPDFSKTFEIECDASGVGIGAVLMQDKRPIAYFSEKLSGASLNYSTYDKEFYALIRALETWEHYLVPKEFIIHTDHESLKYLKGQNKLNRRHAKWVEYLEIFPYVIKYKQGNINIVADALSR</sequence>
<organism evidence="10 11">
    <name type="scientific">Punica granatum</name>
    <name type="common">Pomegranate</name>
    <dbReference type="NCBI Taxonomy" id="22663"/>
    <lineage>
        <taxon>Eukaryota</taxon>
        <taxon>Viridiplantae</taxon>
        <taxon>Streptophyta</taxon>
        <taxon>Embryophyta</taxon>
        <taxon>Tracheophyta</taxon>
        <taxon>Spermatophyta</taxon>
        <taxon>Magnoliopsida</taxon>
        <taxon>eudicotyledons</taxon>
        <taxon>Gunneridae</taxon>
        <taxon>Pentapetalae</taxon>
        <taxon>rosids</taxon>
        <taxon>malvids</taxon>
        <taxon>Myrtales</taxon>
        <taxon>Lythraceae</taxon>
        <taxon>Punica</taxon>
    </lineage>
</organism>
<evidence type="ECO:0000256" key="3">
    <source>
        <dbReference type="ARBA" id="ARBA00022695"/>
    </source>
</evidence>
<evidence type="ECO:0000256" key="8">
    <source>
        <dbReference type="SAM" id="MobiDB-lite"/>
    </source>
</evidence>
<evidence type="ECO:0000313" key="10">
    <source>
        <dbReference type="Proteomes" id="UP000515151"/>
    </source>
</evidence>
<dbReference type="RefSeq" id="XP_031375718.1">
    <property type="nucleotide sequence ID" value="XM_031519858.1"/>
</dbReference>
<dbReference type="Proteomes" id="UP000515151">
    <property type="component" value="Unplaced"/>
</dbReference>
<dbReference type="CDD" id="cd01647">
    <property type="entry name" value="RT_LTR"/>
    <property type="match status" value="1"/>
</dbReference>
<dbReference type="PROSITE" id="PS50878">
    <property type="entry name" value="RT_POL"/>
    <property type="match status" value="1"/>
</dbReference>
<keyword evidence="2" id="KW-0808">Transferase</keyword>
<dbReference type="InterPro" id="IPR043502">
    <property type="entry name" value="DNA/RNA_pol_sf"/>
</dbReference>
<dbReference type="CDD" id="cd00303">
    <property type="entry name" value="retropepsin_like"/>
    <property type="match status" value="1"/>
</dbReference>
<dbReference type="InterPro" id="IPR043128">
    <property type="entry name" value="Rev_trsase/Diguanyl_cyclase"/>
</dbReference>
<evidence type="ECO:0000259" key="9">
    <source>
        <dbReference type="PROSITE" id="PS50878"/>
    </source>
</evidence>
<dbReference type="GO" id="GO:0003676">
    <property type="term" value="F:nucleic acid binding"/>
    <property type="evidence" value="ECO:0007669"/>
    <property type="project" value="InterPro"/>
</dbReference>
<keyword evidence="10" id="KW-1185">Reference proteome</keyword>
<reference evidence="10" key="1">
    <citation type="journal article" date="2020" name="Plant Biotechnol. J.">
        <title>The pomegranate (Punica granatum L.) draft genome dissects genetic divergence between soft- and hard-seeded cultivars.</title>
        <authorList>
            <person name="Luo X."/>
            <person name="Li H."/>
            <person name="Wu Z."/>
            <person name="Yao W."/>
            <person name="Zhao P."/>
            <person name="Cao D."/>
            <person name="Yu H."/>
            <person name="Li K."/>
            <person name="Poudel K."/>
            <person name="Zhao D."/>
            <person name="Zhang F."/>
            <person name="Xia X."/>
            <person name="Chen L."/>
            <person name="Wang Q."/>
            <person name="Jing D."/>
            <person name="Cao S."/>
        </authorList>
    </citation>
    <scope>NUCLEOTIDE SEQUENCE [LARGE SCALE GENOMIC DNA]</scope>
    <source>
        <strain evidence="10">cv. Tunisia</strain>
    </source>
</reference>
<feature type="region of interest" description="Disordered" evidence="8">
    <location>
        <begin position="109"/>
        <end position="150"/>
    </location>
</feature>
<dbReference type="FunFam" id="3.10.10.10:FF:000007">
    <property type="entry name" value="Retrovirus-related Pol polyprotein from transposon 17.6-like Protein"/>
    <property type="match status" value="1"/>
</dbReference>
<dbReference type="Gene3D" id="3.10.20.370">
    <property type="match status" value="1"/>
</dbReference>
<keyword evidence="7" id="KW-0695">RNA-directed DNA polymerase</keyword>
<dbReference type="AlphaFoldDB" id="A0A6P8C2X6"/>
<dbReference type="Pfam" id="PF17917">
    <property type="entry name" value="RT_RNaseH"/>
    <property type="match status" value="1"/>
</dbReference>